<proteinExistence type="predicted"/>
<evidence type="ECO:0000313" key="1">
    <source>
        <dbReference type="EMBL" id="KAH6892500.1"/>
    </source>
</evidence>
<reference evidence="1 2" key="1">
    <citation type="journal article" date="2021" name="Nat. Commun.">
        <title>Genetic determinants of endophytism in the Arabidopsis root mycobiome.</title>
        <authorList>
            <person name="Mesny F."/>
            <person name="Miyauchi S."/>
            <person name="Thiergart T."/>
            <person name="Pickel B."/>
            <person name="Atanasova L."/>
            <person name="Karlsson M."/>
            <person name="Huettel B."/>
            <person name="Barry K.W."/>
            <person name="Haridas S."/>
            <person name="Chen C."/>
            <person name="Bauer D."/>
            <person name="Andreopoulos W."/>
            <person name="Pangilinan J."/>
            <person name="LaButti K."/>
            <person name="Riley R."/>
            <person name="Lipzen A."/>
            <person name="Clum A."/>
            <person name="Drula E."/>
            <person name="Henrissat B."/>
            <person name="Kohler A."/>
            <person name="Grigoriev I.V."/>
            <person name="Martin F.M."/>
            <person name="Hacquard S."/>
        </authorList>
    </citation>
    <scope>NUCLEOTIDE SEQUENCE [LARGE SCALE GENOMIC DNA]</scope>
    <source>
        <strain evidence="1 2">MPI-CAGE-CH-0241</strain>
    </source>
</reference>
<gene>
    <name evidence="1" type="ORF">B0T10DRAFT_458209</name>
</gene>
<sequence length="416" mass="46734">MSFTQGTLHKHCGITTQERAHNLATLDRASQHSCYSKLCLRKRLLGTHFKFAINWLPMGCGHSAEEWGTLKMCSIELAIGLLPSAGRQNQMTMDCSCAHHLLNRRYLHSCEEDVLAGVEIWYHAIQRPEEREAFLLLANRLWPDAAKRFPEDSPDIGENGTQIRTGFCKGQWSANRPVNPESSGQPVSSQQFAFASISTLTPFPPTHAYQSAQHPAYDIYTSRTSAWPDPNITPTQALQGEVFQSMSGTNNLWEFASLDSGHTYSNEYENPPTLSAGRHANPLVPTDVSWLDVLDPNTLAHTCNATTDSTRTKVKISAEDLRKAKLFTNFFEFLWHLHDLTFALSGNRLTVQDLESLLTYLQERNSDRDHTIEDFMKIVLAESNSGGLVCQAVTSMTERFVKLGYLQSVELVTTYM</sequence>
<name>A0A9P9AUD3_9HYPO</name>
<protein>
    <submittedName>
        <fullName evidence="1">Uncharacterized protein</fullName>
    </submittedName>
</protein>
<dbReference type="AlphaFoldDB" id="A0A9P9AUD3"/>
<comment type="caution">
    <text evidence="1">The sequence shown here is derived from an EMBL/GenBank/DDBJ whole genome shotgun (WGS) entry which is preliminary data.</text>
</comment>
<organism evidence="1 2">
    <name type="scientific">Thelonectria olida</name>
    <dbReference type="NCBI Taxonomy" id="1576542"/>
    <lineage>
        <taxon>Eukaryota</taxon>
        <taxon>Fungi</taxon>
        <taxon>Dikarya</taxon>
        <taxon>Ascomycota</taxon>
        <taxon>Pezizomycotina</taxon>
        <taxon>Sordariomycetes</taxon>
        <taxon>Hypocreomycetidae</taxon>
        <taxon>Hypocreales</taxon>
        <taxon>Nectriaceae</taxon>
        <taxon>Thelonectria</taxon>
    </lineage>
</organism>
<accession>A0A9P9AUD3</accession>
<dbReference type="EMBL" id="JAGPYM010000007">
    <property type="protein sequence ID" value="KAH6892500.1"/>
    <property type="molecule type" value="Genomic_DNA"/>
</dbReference>
<dbReference type="OrthoDB" id="5100145at2759"/>
<evidence type="ECO:0000313" key="2">
    <source>
        <dbReference type="Proteomes" id="UP000777438"/>
    </source>
</evidence>
<dbReference type="Proteomes" id="UP000777438">
    <property type="component" value="Unassembled WGS sequence"/>
</dbReference>
<keyword evidence="2" id="KW-1185">Reference proteome</keyword>